<organism evidence="1">
    <name type="scientific">Arundo donax</name>
    <name type="common">Giant reed</name>
    <name type="synonym">Donax arundinaceus</name>
    <dbReference type="NCBI Taxonomy" id="35708"/>
    <lineage>
        <taxon>Eukaryota</taxon>
        <taxon>Viridiplantae</taxon>
        <taxon>Streptophyta</taxon>
        <taxon>Embryophyta</taxon>
        <taxon>Tracheophyta</taxon>
        <taxon>Spermatophyta</taxon>
        <taxon>Magnoliopsida</taxon>
        <taxon>Liliopsida</taxon>
        <taxon>Poales</taxon>
        <taxon>Poaceae</taxon>
        <taxon>PACMAD clade</taxon>
        <taxon>Arundinoideae</taxon>
        <taxon>Arundineae</taxon>
        <taxon>Arundo</taxon>
    </lineage>
</organism>
<accession>A0A0A9PT89</accession>
<reference evidence="1" key="2">
    <citation type="journal article" date="2015" name="Data Brief">
        <title>Shoot transcriptome of the giant reed, Arundo donax.</title>
        <authorList>
            <person name="Barrero R.A."/>
            <person name="Guerrero F.D."/>
            <person name="Moolhuijzen P."/>
            <person name="Goolsby J.A."/>
            <person name="Tidwell J."/>
            <person name="Bellgard S.E."/>
            <person name="Bellgard M.I."/>
        </authorList>
    </citation>
    <scope>NUCLEOTIDE SEQUENCE</scope>
    <source>
        <tissue evidence="1">Shoot tissue taken approximately 20 cm above the soil surface</tissue>
    </source>
</reference>
<reference evidence="1" key="1">
    <citation type="submission" date="2014-09" db="EMBL/GenBank/DDBJ databases">
        <authorList>
            <person name="Magalhaes I.L.F."/>
            <person name="Oliveira U."/>
            <person name="Santos F.R."/>
            <person name="Vidigal T.H.D.A."/>
            <person name="Brescovit A.D."/>
            <person name="Santos A.J."/>
        </authorList>
    </citation>
    <scope>NUCLEOTIDE SEQUENCE</scope>
    <source>
        <tissue evidence="1">Shoot tissue taken approximately 20 cm above the soil surface</tissue>
    </source>
</reference>
<dbReference type="AlphaFoldDB" id="A0A0A9PT89"/>
<evidence type="ECO:0000313" key="1">
    <source>
        <dbReference type="EMBL" id="JAE13630.1"/>
    </source>
</evidence>
<protein>
    <submittedName>
        <fullName evidence="1">Uncharacterized protein</fullName>
    </submittedName>
</protein>
<name>A0A0A9PT89_ARUDO</name>
<proteinExistence type="predicted"/>
<sequence>MFGKIVSAVLVEMNTSSYLFHNGTQYSLHNSRELEIKYKSLTFPLQFTRLHPSESKIII</sequence>
<dbReference type="EMBL" id="GBRH01184266">
    <property type="protein sequence ID" value="JAE13630.1"/>
    <property type="molecule type" value="Transcribed_RNA"/>
</dbReference>